<dbReference type="Proteomes" id="UP000010523">
    <property type="component" value="Unassembled WGS sequence"/>
</dbReference>
<dbReference type="RefSeq" id="WP_004436158.1">
    <property type="nucleotide sequence ID" value="NZ_AFEU01000003.1"/>
</dbReference>
<gene>
    <name evidence="4" type="ORF">PB1_10624</name>
</gene>
<evidence type="ECO:0000259" key="3">
    <source>
        <dbReference type="PROSITE" id="PS51462"/>
    </source>
</evidence>
<reference evidence="4 5" key="1">
    <citation type="journal article" date="2012" name="Appl. Environ. Microbiol.">
        <title>Genome Sequence of Thermotolerant Bacillus methanolicus: Features and Regulation Related to Methylotrophy and Production of L-Lysine and L-Glutamate from Methanol.</title>
        <authorList>
            <person name="Heggeset T.M."/>
            <person name="Krog A."/>
            <person name="Balzer S."/>
            <person name="Wentzel A."/>
            <person name="Ellingsen T.E."/>
            <person name="Brautaset T."/>
        </authorList>
    </citation>
    <scope>NUCLEOTIDE SEQUENCE [LARGE SCALE GENOMIC DNA]</scope>
    <source>
        <strain evidence="4 5">PB1</strain>
    </source>
</reference>
<dbReference type="PANTHER" id="PTHR43046:SF14">
    <property type="entry name" value="MUTT_NUDIX FAMILY PROTEIN"/>
    <property type="match status" value="1"/>
</dbReference>
<dbReference type="PROSITE" id="PS51462">
    <property type="entry name" value="NUDIX"/>
    <property type="match status" value="1"/>
</dbReference>
<proteinExistence type="predicted"/>
<evidence type="ECO:0000256" key="1">
    <source>
        <dbReference type="ARBA" id="ARBA00001946"/>
    </source>
</evidence>
<dbReference type="STRING" id="997296.PB1_10624"/>
<dbReference type="AlphaFoldDB" id="I3DUU4"/>
<dbReference type="Pfam" id="PF00293">
    <property type="entry name" value="NUDIX"/>
    <property type="match status" value="1"/>
</dbReference>
<dbReference type="GO" id="GO:0016787">
    <property type="term" value="F:hydrolase activity"/>
    <property type="evidence" value="ECO:0007669"/>
    <property type="project" value="UniProtKB-KW"/>
</dbReference>
<dbReference type="eggNOG" id="COG1051">
    <property type="taxonomic scope" value="Bacteria"/>
</dbReference>
<evidence type="ECO:0000256" key="2">
    <source>
        <dbReference type="ARBA" id="ARBA00022801"/>
    </source>
</evidence>
<dbReference type="PATRIC" id="fig|997296.3.peg.2229"/>
<keyword evidence="2 4" id="KW-0378">Hydrolase</keyword>
<dbReference type="CDD" id="cd18880">
    <property type="entry name" value="NUDIX_ADPRase"/>
    <property type="match status" value="1"/>
</dbReference>
<dbReference type="Gene3D" id="3.90.79.10">
    <property type="entry name" value="Nucleoside Triphosphate Pyrophosphohydrolase"/>
    <property type="match status" value="1"/>
</dbReference>
<dbReference type="EMBL" id="AFEU01000003">
    <property type="protein sequence ID" value="EIJ78015.1"/>
    <property type="molecule type" value="Genomic_DNA"/>
</dbReference>
<comment type="cofactor">
    <cofactor evidence="1">
        <name>Mg(2+)</name>
        <dbReference type="ChEBI" id="CHEBI:18420"/>
    </cofactor>
</comment>
<protein>
    <submittedName>
        <fullName evidence="4">NUDIX hydrolase</fullName>
    </submittedName>
</protein>
<dbReference type="InterPro" id="IPR015797">
    <property type="entry name" value="NUDIX_hydrolase-like_dom_sf"/>
</dbReference>
<feature type="domain" description="Nudix hydrolase" evidence="3">
    <location>
        <begin position="1"/>
        <end position="142"/>
    </location>
</feature>
<evidence type="ECO:0000313" key="4">
    <source>
        <dbReference type="EMBL" id="EIJ78015.1"/>
    </source>
</evidence>
<comment type="caution">
    <text evidence="4">The sequence shown here is derived from an EMBL/GenBank/DDBJ whole genome shotgun (WGS) entry which is preliminary data.</text>
</comment>
<name>I3DUU4_BACMT</name>
<sequence length="154" mass="17784">MLVRNSARAVLIKNNNVLVVKVKEPYGECYFLPGGGQEYGENLRDTIQRECLEEIGAEIEVGDMLFVREYIGKNHDFAQYDRMIHQVEYVFFCNLKDPQQEIKTGINPDKGQIGVDWLPLNNLVQYNFYPKAMIGYIIDYLNEKPVPTYLGDIV</sequence>
<dbReference type="OrthoDB" id="65827at2"/>
<dbReference type="InterPro" id="IPR000086">
    <property type="entry name" value="NUDIX_hydrolase_dom"/>
</dbReference>
<dbReference type="SUPFAM" id="SSF55811">
    <property type="entry name" value="Nudix"/>
    <property type="match status" value="1"/>
</dbReference>
<organism evidence="4 5">
    <name type="scientific">Bacillus methanolicus PB1</name>
    <dbReference type="NCBI Taxonomy" id="997296"/>
    <lineage>
        <taxon>Bacteria</taxon>
        <taxon>Bacillati</taxon>
        <taxon>Bacillota</taxon>
        <taxon>Bacilli</taxon>
        <taxon>Bacillales</taxon>
        <taxon>Bacillaceae</taxon>
        <taxon>Bacillus</taxon>
    </lineage>
</organism>
<accession>I3DUU4</accession>
<evidence type="ECO:0000313" key="5">
    <source>
        <dbReference type="Proteomes" id="UP000010523"/>
    </source>
</evidence>
<keyword evidence="5" id="KW-1185">Reference proteome</keyword>
<dbReference type="PANTHER" id="PTHR43046">
    <property type="entry name" value="GDP-MANNOSE MANNOSYL HYDROLASE"/>
    <property type="match status" value="1"/>
</dbReference>